<dbReference type="Gene3D" id="1.10.10.10">
    <property type="entry name" value="Winged helix-like DNA-binding domain superfamily/Winged helix DNA-binding domain"/>
    <property type="match status" value="1"/>
</dbReference>
<gene>
    <name evidence="4" type="ORF">C3E79_02580</name>
</gene>
<reference evidence="5" key="1">
    <citation type="submission" date="2018-01" db="EMBL/GenBank/DDBJ databases">
        <authorList>
            <person name="Li J."/>
        </authorList>
    </citation>
    <scope>NUCLEOTIDE SEQUENCE [LARGE SCALE GENOMIC DNA]</scope>
    <source>
        <strain evidence="5">2184</strain>
    </source>
</reference>
<dbReference type="PANTHER" id="PTHR30231:SF4">
    <property type="entry name" value="PROTEIN NEN2"/>
    <property type="match status" value="1"/>
</dbReference>
<keyword evidence="2" id="KW-0378">Hydrolase</keyword>
<dbReference type="InterPro" id="IPR007630">
    <property type="entry name" value="RNA_pol_sigma70_r4"/>
</dbReference>
<dbReference type="CDD" id="cd17748">
    <property type="entry name" value="BRCT_DNA_ligase_like"/>
    <property type="match status" value="1"/>
</dbReference>
<dbReference type="FunFam" id="3.30.420.10:FF:000045">
    <property type="entry name" value="3'-5' exonuclease DinG"/>
    <property type="match status" value="1"/>
</dbReference>
<dbReference type="InterPro" id="IPR013520">
    <property type="entry name" value="Ribonucl_H"/>
</dbReference>
<dbReference type="EMBL" id="CP026948">
    <property type="protein sequence ID" value="AWB83513.1"/>
    <property type="molecule type" value="Genomic_DNA"/>
</dbReference>
<keyword evidence="1" id="KW-0540">Nuclease</keyword>
<evidence type="ECO:0000256" key="1">
    <source>
        <dbReference type="ARBA" id="ARBA00022722"/>
    </source>
</evidence>
<dbReference type="Pfam" id="PF04545">
    <property type="entry name" value="Sigma70_r4"/>
    <property type="match status" value="1"/>
</dbReference>
<evidence type="ECO:0000313" key="4">
    <source>
        <dbReference type="EMBL" id="AWB83513.1"/>
    </source>
</evidence>
<dbReference type="Pfam" id="PF00929">
    <property type="entry name" value="RNase_T"/>
    <property type="match status" value="1"/>
</dbReference>
<dbReference type="CDD" id="cd06127">
    <property type="entry name" value="DEDDh"/>
    <property type="match status" value="1"/>
</dbReference>
<dbReference type="InterPro" id="IPR012337">
    <property type="entry name" value="RNaseH-like_sf"/>
</dbReference>
<dbReference type="PANTHER" id="PTHR30231">
    <property type="entry name" value="DNA POLYMERASE III SUBUNIT EPSILON"/>
    <property type="match status" value="1"/>
</dbReference>
<dbReference type="GO" id="GO:0005829">
    <property type="term" value="C:cytosol"/>
    <property type="evidence" value="ECO:0007669"/>
    <property type="project" value="TreeGrafter"/>
</dbReference>
<dbReference type="RefSeq" id="WP_108403503.1">
    <property type="nucleotide sequence ID" value="NZ_CP026948.1"/>
</dbReference>
<dbReference type="Gene3D" id="3.30.420.10">
    <property type="entry name" value="Ribonuclease H-like superfamily/Ribonuclease H"/>
    <property type="match status" value="1"/>
</dbReference>
<dbReference type="SUPFAM" id="SSF52113">
    <property type="entry name" value="BRCT domain"/>
    <property type="match status" value="1"/>
</dbReference>
<dbReference type="GO" id="GO:0006352">
    <property type="term" value="P:DNA-templated transcription initiation"/>
    <property type="evidence" value="ECO:0007669"/>
    <property type="project" value="InterPro"/>
</dbReference>
<dbReference type="GO" id="GO:0003676">
    <property type="term" value="F:nucleic acid binding"/>
    <property type="evidence" value="ECO:0007669"/>
    <property type="project" value="InterPro"/>
</dbReference>
<accession>A0A2S0WCM0</accession>
<dbReference type="SUPFAM" id="SSF88659">
    <property type="entry name" value="Sigma3 and sigma4 domains of RNA polymerase sigma factors"/>
    <property type="match status" value="1"/>
</dbReference>
<dbReference type="InterPro" id="IPR036388">
    <property type="entry name" value="WH-like_DNA-bd_sf"/>
</dbReference>
<dbReference type="InterPro" id="IPR036397">
    <property type="entry name" value="RNaseH_sf"/>
</dbReference>
<dbReference type="SUPFAM" id="SSF158682">
    <property type="entry name" value="TerB-like"/>
    <property type="match status" value="1"/>
</dbReference>
<organism evidence="4 5">
    <name type="scientific">Corynebacterium liangguodongii</name>
    <dbReference type="NCBI Taxonomy" id="2079535"/>
    <lineage>
        <taxon>Bacteria</taxon>
        <taxon>Bacillati</taxon>
        <taxon>Actinomycetota</taxon>
        <taxon>Actinomycetes</taxon>
        <taxon>Mycobacteriales</taxon>
        <taxon>Corynebacteriaceae</taxon>
        <taxon>Corynebacterium</taxon>
    </lineage>
</organism>
<dbReference type="InterPro" id="IPR029024">
    <property type="entry name" value="TerB-like"/>
</dbReference>
<dbReference type="SMART" id="SM00479">
    <property type="entry name" value="EXOIII"/>
    <property type="match status" value="1"/>
</dbReference>
<dbReference type="AlphaFoldDB" id="A0A2S0WCM0"/>
<dbReference type="InterPro" id="IPR036420">
    <property type="entry name" value="BRCT_dom_sf"/>
</dbReference>
<keyword evidence="5" id="KW-1185">Reference proteome</keyword>
<evidence type="ECO:0000313" key="5">
    <source>
        <dbReference type="Proteomes" id="UP000244754"/>
    </source>
</evidence>
<dbReference type="InterPro" id="IPR013324">
    <property type="entry name" value="RNA_pol_sigma_r3/r4-like"/>
</dbReference>
<name>A0A2S0WCM0_9CORY</name>
<dbReference type="OrthoDB" id="3928741at2"/>
<dbReference type="Proteomes" id="UP000244754">
    <property type="component" value="Chromosome"/>
</dbReference>
<evidence type="ECO:0000256" key="2">
    <source>
        <dbReference type="ARBA" id="ARBA00022801"/>
    </source>
</evidence>
<dbReference type="KEGG" id="clia:C3E79_02580"/>
<protein>
    <submittedName>
        <fullName evidence="4">Exonuclease</fullName>
    </submittedName>
</protein>
<keyword evidence="3 4" id="KW-0269">Exonuclease</keyword>
<dbReference type="SUPFAM" id="SSF53098">
    <property type="entry name" value="Ribonuclease H-like"/>
    <property type="match status" value="1"/>
</dbReference>
<sequence length="1028" mass="110113">MSTPAGFAVVDIETTGFGGMDKIIEVGVVVLDHELRRVGEWDTLVQPNRDISNSFVHKITATDVVGAPVFAQIAPYLASLLEGRIPVAHNAGFERRFLSREMRMAGAESNLADVEWLDTQALSAKLLGVSKLADATAALGISNANPHAALADAEATAELLRALAQSHSIVVKPGSRVVSLRSDPSEPPRLSRTAPQPAGGHWLADLFAQLPADAQANVQRYRAALASCLADRTLTAAEIAHLADVALSDGLSPDDIALTHEEFLRQLAVSAWLDGVVTAQERAELTELGEMLGVPAREVETLLANPVEGEAFEGVYLRPGDRVAFTGALSLPREEWEARVAKLGLRAAGVSKQTVVVAAANPDSYSRKALRARELGIPIVNEHTFSTLVSSVECTGEDGPSVTRDESRPDAADLFPWLGRPDVGSTAEVAEVWIAHHPHKALHALSPYLTLGEPVDLANSPAERAGQRWRAQFPQMLAATVADLRALPGVGEKRLRHLVEAVALAALDAQIDAQGTADPGAPESIVAGWTFLTGAPFPGASRDTLSALLEACVGELVEACAGDERLARIATQRWLGGATLEQLGESFGVTRERVRQLEVSLRGTFESRARLSPEVARQIATRFGPLAPLRRVLREIPELGEVAEPVGVTYEEYFRRLCGLWEVRDGWLIRPGLEGAALAAVAQMADRYGVFDPAELARALGTEESEARVWLSGTRRFVELPGGALARAASHQDRAAAVLSVTGVPMTPEEILAALGAEANVRSVANQLALDERISRVAPNTYGLAEWGLEEYTTIADWIGKRIDASPSGSVPLTDLLAEAPRLRISESSVRAYVASSGFQVADGAVSRSDESPEIIEDDPTEFKNLYVRDGAWQLLLTVTRDHLRGSGFLVPRGVAGIYRVPVGGEVAIPSRLGDQFVRVNKLKQTLSSTIRRFLEELGSTEGDRVWLRFEPSLFDVTPAPAADKTARGLAGLLSGMGIDPALADDPGQALREINAALGLLPDAPLRRAVAILGHRGQDDWADVLRAL</sequence>
<evidence type="ECO:0000256" key="3">
    <source>
        <dbReference type="ARBA" id="ARBA00022839"/>
    </source>
</evidence>
<dbReference type="GO" id="GO:0008408">
    <property type="term" value="F:3'-5' exonuclease activity"/>
    <property type="evidence" value="ECO:0007669"/>
    <property type="project" value="TreeGrafter"/>
</dbReference>
<dbReference type="GO" id="GO:0003700">
    <property type="term" value="F:DNA-binding transcription factor activity"/>
    <property type="evidence" value="ECO:0007669"/>
    <property type="project" value="InterPro"/>
</dbReference>
<proteinExistence type="predicted"/>
<dbReference type="Gene3D" id="3.40.50.10190">
    <property type="entry name" value="BRCT domain"/>
    <property type="match status" value="1"/>
</dbReference>